<dbReference type="PROSITE" id="PS50865">
    <property type="entry name" value="ZF_MYND_2"/>
    <property type="match status" value="1"/>
</dbReference>
<dbReference type="EMBL" id="WIUZ02000005">
    <property type="protein sequence ID" value="KAF9786893.1"/>
    <property type="molecule type" value="Genomic_DNA"/>
</dbReference>
<dbReference type="OrthoDB" id="432970at2759"/>
<evidence type="ECO:0000256" key="2">
    <source>
        <dbReference type="ARBA" id="ARBA00022771"/>
    </source>
</evidence>
<feature type="domain" description="MYND-type" evidence="5">
    <location>
        <begin position="227"/>
        <end position="272"/>
    </location>
</feature>
<evidence type="ECO:0000259" key="5">
    <source>
        <dbReference type="PROSITE" id="PS50865"/>
    </source>
</evidence>
<comment type="caution">
    <text evidence="6">The sequence shown here is derived from an EMBL/GenBank/DDBJ whole genome shotgun (WGS) entry which is preliminary data.</text>
</comment>
<name>A0A9P6HH65_9AGAM</name>
<dbReference type="Proteomes" id="UP000736335">
    <property type="component" value="Unassembled WGS sequence"/>
</dbReference>
<dbReference type="InterPro" id="IPR002893">
    <property type="entry name" value="Znf_MYND"/>
</dbReference>
<keyword evidence="2 4" id="KW-0863">Zinc-finger</keyword>
<reference evidence="6" key="1">
    <citation type="journal article" date="2020" name="Nat. Commun.">
        <title>Large-scale genome sequencing of mycorrhizal fungi provides insights into the early evolution of symbiotic traits.</title>
        <authorList>
            <person name="Miyauchi S."/>
            <person name="Kiss E."/>
            <person name="Kuo A."/>
            <person name="Drula E."/>
            <person name="Kohler A."/>
            <person name="Sanchez-Garcia M."/>
            <person name="Morin E."/>
            <person name="Andreopoulos B."/>
            <person name="Barry K.W."/>
            <person name="Bonito G."/>
            <person name="Buee M."/>
            <person name="Carver A."/>
            <person name="Chen C."/>
            <person name="Cichocki N."/>
            <person name="Clum A."/>
            <person name="Culley D."/>
            <person name="Crous P.W."/>
            <person name="Fauchery L."/>
            <person name="Girlanda M."/>
            <person name="Hayes R.D."/>
            <person name="Keri Z."/>
            <person name="LaButti K."/>
            <person name="Lipzen A."/>
            <person name="Lombard V."/>
            <person name="Magnuson J."/>
            <person name="Maillard F."/>
            <person name="Murat C."/>
            <person name="Nolan M."/>
            <person name="Ohm R.A."/>
            <person name="Pangilinan J."/>
            <person name="Pereira M.F."/>
            <person name="Perotto S."/>
            <person name="Peter M."/>
            <person name="Pfister S."/>
            <person name="Riley R."/>
            <person name="Sitrit Y."/>
            <person name="Stielow J.B."/>
            <person name="Szollosi G."/>
            <person name="Zifcakova L."/>
            <person name="Stursova M."/>
            <person name="Spatafora J.W."/>
            <person name="Tedersoo L."/>
            <person name="Vaario L.M."/>
            <person name="Yamada A."/>
            <person name="Yan M."/>
            <person name="Wang P."/>
            <person name="Xu J."/>
            <person name="Bruns T."/>
            <person name="Baldrian P."/>
            <person name="Vilgalys R."/>
            <person name="Dunand C."/>
            <person name="Henrissat B."/>
            <person name="Grigoriev I.V."/>
            <person name="Hibbett D."/>
            <person name="Nagy L.G."/>
            <person name="Martin F.M."/>
        </authorList>
    </citation>
    <scope>NUCLEOTIDE SEQUENCE</scope>
    <source>
        <strain evidence="6">UH-Tt-Lm1</strain>
    </source>
</reference>
<keyword evidence="3" id="KW-0862">Zinc</keyword>
<keyword evidence="7" id="KW-1185">Reference proteome</keyword>
<dbReference type="Pfam" id="PF01753">
    <property type="entry name" value="zf-MYND"/>
    <property type="match status" value="1"/>
</dbReference>
<evidence type="ECO:0000256" key="4">
    <source>
        <dbReference type="PROSITE-ProRule" id="PRU00134"/>
    </source>
</evidence>
<gene>
    <name evidence="6" type="ORF">BJ322DRAFT_1106992</name>
</gene>
<evidence type="ECO:0000313" key="6">
    <source>
        <dbReference type="EMBL" id="KAF9786893.1"/>
    </source>
</evidence>
<reference evidence="6" key="2">
    <citation type="submission" date="2020-11" db="EMBL/GenBank/DDBJ databases">
        <authorList>
            <consortium name="DOE Joint Genome Institute"/>
            <person name="Kuo A."/>
            <person name="Miyauchi S."/>
            <person name="Kiss E."/>
            <person name="Drula E."/>
            <person name="Kohler A."/>
            <person name="Sanchez-Garcia M."/>
            <person name="Andreopoulos B."/>
            <person name="Barry K.W."/>
            <person name="Bonito G."/>
            <person name="Buee M."/>
            <person name="Carver A."/>
            <person name="Chen C."/>
            <person name="Cichocki N."/>
            <person name="Clum A."/>
            <person name="Culley D."/>
            <person name="Crous P.W."/>
            <person name="Fauchery L."/>
            <person name="Girlanda M."/>
            <person name="Hayes R."/>
            <person name="Keri Z."/>
            <person name="Labutti K."/>
            <person name="Lipzen A."/>
            <person name="Lombard V."/>
            <person name="Magnuson J."/>
            <person name="Maillard F."/>
            <person name="Morin E."/>
            <person name="Murat C."/>
            <person name="Nolan M."/>
            <person name="Ohm R."/>
            <person name="Pangilinan J."/>
            <person name="Pereira M."/>
            <person name="Perotto S."/>
            <person name="Peter M."/>
            <person name="Riley R."/>
            <person name="Sitrit Y."/>
            <person name="Stielow B."/>
            <person name="Szollosi G."/>
            <person name="Zifcakova L."/>
            <person name="Stursova M."/>
            <person name="Spatafora J.W."/>
            <person name="Tedersoo L."/>
            <person name="Vaario L.-M."/>
            <person name="Yamada A."/>
            <person name="Yan M."/>
            <person name="Wang P."/>
            <person name="Xu J."/>
            <person name="Bruns T."/>
            <person name="Baldrian P."/>
            <person name="Vilgalys R."/>
            <person name="Henrissat B."/>
            <person name="Grigoriev I.V."/>
            <person name="Hibbett D."/>
            <person name="Nagy L.G."/>
            <person name="Martin F.M."/>
        </authorList>
    </citation>
    <scope>NUCLEOTIDE SEQUENCE</scope>
    <source>
        <strain evidence="6">UH-Tt-Lm1</strain>
    </source>
</reference>
<protein>
    <recommendedName>
        <fullName evidence="5">MYND-type domain-containing protein</fullName>
    </recommendedName>
</protein>
<sequence>MPDPSISVEFGEVYSSTFRGIADETGQELMSYVSFRKGTYMSYNPNGDHIHAIQEIMARSTHYVQHEMPTDVLRTSNDYQSILELATREWTGYGAPQSRDSALDRWTVLASSAPDVPRRIKAKAYSCLAAGWFDRATEDPERCNVDLLYRAGNAANEAVSLGLVSPGALRVGVSIEAQGLRKSSADRFERLTDLWEAIDMRTEEVNRASAKKESKLTRAPLKYICSVEDCGIQATKKSGLLRCAGKCPVVFKPSYCSKECQKTDWRRHKPFCKADATRSSVDYLNADNDTGESKVQRASLPEGIDSDKFEGRAPGHTGVDASMKKGGATRLNSKTAFWAFYNDIVEDDQRLSRLPRILSSGGNSNLQELE</sequence>
<evidence type="ECO:0000256" key="1">
    <source>
        <dbReference type="ARBA" id="ARBA00022723"/>
    </source>
</evidence>
<dbReference type="SUPFAM" id="SSF144232">
    <property type="entry name" value="HIT/MYND zinc finger-like"/>
    <property type="match status" value="1"/>
</dbReference>
<proteinExistence type="predicted"/>
<evidence type="ECO:0000256" key="3">
    <source>
        <dbReference type="ARBA" id="ARBA00022833"/>
    </source>
</evidence>
<dbReference type="AlphaFoldDB" id="A0A9P6HH65"/>
<evidence type="ECO:0000313" key="7">
    <source>
        <dbReference type="Proteomes" id="UP000736335"/>
    </source>
</evidence>
<organism evidence="6 7">
    <name type="scientific">Thelephora terrestris</name>
    <dbReference type="NCBI Taxonomy" id="56493"/>
    <lineage>
        <taxon>Eukaryota</taxon>
        <taxon>Fungi</taxon>
        <taxon>Dikarya</taxon>
        <taxon>Basidiomycota</taxon>
        <taxon>Agaricomycotina</taxon>
        <taxon>Agaricomycetes</taxon>
        <taxon>Thelephorales</taxon>
        <taxon>Thelephoraceae</taxon>
        <taxon>Thelephora</taxon>
    </lineage>
</organism>
<dbReference type="GO" id="GO:0008270">
    <property type="term" value="F:zinc ion binding"/>
    <property type="evidence" value="ECO:0007669"/>
    <property type="project" value="UniProtKB-KW"/>
</dbReference>
<dbReference type="Gene3D" id="6.10.140.2220">
    <property type="match status" value="1"/>
</dbReference>
<accession>A0A9P6HH65</accession>
<keyword evidence="1" id="KW-0479">Metal-binding</keyword>